<gene>
    <name evidence="4" type="ORF">E4M00_05505</name>
</gene>
<protein>
    <submittedName>
        <fullName evidence="4">Shikimate dehydrogenase</fullName>
        <ecNumber evidence="4">1.1.1.25</ecNumber>
    </submittedName>
</protein>
<dbReference type="AlphaFoldDB" id="A0A4Y9R4V4"/>
<dbReference type="Gene3D" id="3.40.50.720">
    <property type="entry name" value="NAD(P)-binding Rossmann-like Domain"/>
    <property type="match status" value="1"/>
</dbReference>
<keyword evidence="5" id="KW-1185">Reference proteome</keyword>
<dbReference type="PANTHER" id="PTHR21089">
    <property type="entry name" value="SHIKIMATE DEHYDROGENASE"/>
    <property type="match status" value="1"/>
</dbReference>
<evidence type="ECO:0000313" key="4">
    <source>
        <dbReference type="EMBL" id="TFV98952.1"/>
    </source>
</evidence>
<dbReference type="EMBL" id="SPQZ01000002">
    <property type="protein sequence ID" value="TFV98952.1"/>
    <property type="molecule type" value="Genomic_DNA"/>
</dbReference>
<evidence type="ECO:0000256" key="1">
    <source>
        <dbReference type="ARBA" id="ARBA00004871"/>
    </source>
</evidence>
<dbReference type="InterPro" id="IPR013708">
    <property type="entry name" value="Shikimate_DH-bd_N"/>
</dbReference>
<accession>A0A4Y9R4V4</accession>
<dbReference type="Gene3D" id="3.40.50.10860">
    <property type="entry name" value="Leucine Dehydrogenase, chain A, domain 1"/>
    <property type="match status" value="1"/>
</dbReference>
<dbReference type="EC" id="1.1.1.25" evidence="4"/>
<dbReference type="InterPro" id="IPR022893">
    <property type="entry name" value="Shikimate_DH_fam"/>
</dbReference>
<dbReference type="GO" id="GO:0009423">
    <property type="term" value="P:chorismate biosynthetic process"/>
    <property type="evidence" value="ECO:0007669"/>
    <property type="project" value="TreeGrafter"/>
</dbReference>
<proteinExistence type="predicted"/>
<evidence type="ECO:0000256" key="2">
    <source>
        <dbReference type="ARBA" id="ARBA00023141"/>
    </source>
</evidence>
<dbReference type="Pfam" id="PF08501">
    <property type="entry name" value="Shikimate_dh_N"/>
    <property type="match status" value="1"/>
</dbReference>
<comment type="caution">
    <text evidence="4">The sequence shown here is derived from an EMBL/GenBank/DDBJ whole genome shotgun (WGS) entry which is preliminary data.</text>
</comment>
<name>A0A4Y9R4V4_9MICO</name>
<evidence type="ECO:0000313" key="5">
    <source>
        <dbReference type="Proteomes" id="UP000298127"/>
    </source>
</evidence>
<dbReference type="GO" id="GO:0019632">
    <property type="term" value="P:shikimate metabolic process"/>
    <property type="evidence" value="ECO:0007669"/>
    <property type="project" value="TreeGrafter"/>
</dbReference>
<dbReference type="GO" id="GO:0050661">
    <property type="term" value="F:NADP binding"/>
    <property type="evidence" value="ECO:0007669"/>
    <property type="project" value="TreeGrafter"/>
</dbReference>
<dbReference type="SUPFAM" id="SSF53223">
    <property type="entry name" value="Aminoacid dehydrogenase-like, N-terminal domain"/>
    <property type="match status" value="1"/>
</dbReference>
<dbReference type="InterPro" id="IPR036291">
    <property type="entry name" value="NAD(P)-bd_dom_sf"/>
</dbReference>
<dbReference type="PANTHER" id="PTHR21089:SF1">
    <property type="entry name" value="BIFUNCTIONAL 3-DEHYDROQUINATE DEHYDRATASE_SHIKIMATE DEHYDROGENASE, CHLOROPLASTIC"/>
    <property type="match status" value="1"/>
</dbReference>
<dbReference type="SUPFAM" id="SSF51735">
    <property type="entry name" value="NAD(P)-binding Rossmann-fold domains"/>
    <property type="match status" value="1"/>
</dbReference>
<dbReference type="CDD" id="cd01065">
    <property type="entry name" value="NAD_bind_Shikimate_DH"/>
    <property type="match status" value="1"/>
</dbReference>
<keyword evidence="2" id="KW-0057">Aromatic amino acid biosynthesis</keyword>
<sequence length="298" mass="30571">MPPSPSGWRGWTSTRSTVADAVVPVGDRLAVLGSPIAHSKSPALHAAAYAALGLDWSYERHEVDADGLEAFLGGSGGAWRGFSLTMPLKARALSRADELDMIAEQTGAVNTLVFGADGRSTGFNTDVAGLVAAIAEAGVHSARHVVILGAGATASSAIVAAADLGAEHVHLAVRNPARGHELDGLSASLGLTHAVSTFDELDDVAGELVISTLPGGTVLETGIPLALQRDALLFDVAYDPWPSALAMSWLKRGGRVASGTGMLLHQALVQVRIFVSGDPLVPLPDEAAVLAAMRAAIS</sequence>
<dbReference type="GO" id="GO:0004764">
    <property type="term" value="F:shikimate 3-dehydrogenase (NADP+) activity"/>
    <property type="evidence" value="ECO:0007669"/>
    <property type="project" value="UniProtKB-EC"/>
</dbReference>
<keyword evidence="4" id="KW-0560">Oxidoreductase</keyword>
<reference evidence="4 5" key="1">
    <citation type="journal article" date="2018" name="J. Microbiol.">
        <title>Leifsonia flava sp. nov., a novel actinobacterium isolated from the rhizosphere of Aquilegia viridiflora.</title>
        <authorList>
            <person name="Cai Y."/>
            <person name="Tao W.Z."/>
            <person name="Ma Y.J."/>
            <person name="Cheng J."/>
            <person name="Zhang M.Y."/>
            <person name="Zhang Y.X."/>
        </authorList>
    </citation>
    <scope>NUCLEOTIDE SEQUENCE [LARGE SCALE GENOMIC DNA]</scope>
    <source>
        <strain evidence="4 5">SYP-B2174</strain>
    </source>
</reference>
<dbReference type="GO" id="GO:0005829">
    <property type="term" value="C:cytosol"/>
    <property type="evidence" value="ECO:0007669"/>
    <property type="project" value="TreeGrafter"/>
</dbReference>
<organism evidence="4 5">
    <name type="scientific">Orlajensenia leifsoniae</name>
    <dbReference type="NCBI Taxonomy" id="2561933"/>
    <lineage>
        <taxon>Bacteria</taxon>
        <taxon>Bacillati</taxon>
        <taxon>Actinomycetota</taxon>
        <taxon>Actinomycetes</taxon>
        <taxon>Micrococcales</taxon>
        <taxon>Microbacteriaceae</taxon>
        <taxon>Orlajensenia</taxon>
    </lineage>
</organism>
<feature type="domain" description="Shikimate dehydrogenase substrate binding N-terminal" evidence="3">
    <location>
        <begin position="31"/>
        <end position="112"/>
    </location>
</feature>
<evidence type="ECO:0000259" key="3">
    <source>
        <dbReference type="Pfam" id="PF08501"/>
    </source>
</evidence>
<dbReference type="NCBIfam" id="NF001311">
    <property type="entry name" value="PRK00258.1-3"/>
    <property type="match status" value="1"/>
</dbReference>
<dbReference type="InterPro" id="IPR046346">
    <property type="entry name" value="Aminoacid_DH-like_N_sf"/>
</dbReference>
<comment type="pathway">
    <text evidence="1">Metabolic intermediate biosynthesis; chorismate biosynthesis; chorismate from D-erythrose 4-phosphate and phosphoenolpyruvate: step 4/7.</text>
</comment>
<dbReference type="GO" id="GO:0009073">
    <property type="term" value="P:aromatic amino acid family biosynthetic process"/>
    <property type="evidence" value="ECO:0007669"/>
    <property type="project" value="UniProtKB-KW"/>
</dbReference>
<dbReference type="Proteomes" id="UP000298127">
    <property type="component" value="Unassembled WGS sequence"/>
</dbReference>
<keyword evidence="2" id="KW-0028">Amino-acid biosynthesis</keyword>